<dbReference type="Proteomes" id="UP001148737">
    <property type="component" value="Unassembled WGS sequence"/>
</dbReference>
<name>A0ACC1R4G1_9HYPO</name>
<evidence type="ECO:0000313" key="1">
    <source>
        <dbReference type="EMBL" id="KAJ3497560.1"/>
    </source>
</evidence>
<comment type="caution">
    <text evidence="1">The sequence shown here is derived from an EMBL/GenBank/DDBJ whole genome shotgun (WGS) entry which is preliminary data.</text>
</comment>
<accession>A0ACC1R4G1</accession>
<proteinExistence type="predicted"/>
<evidence type="ECO:0000313" key="2">
    <source>
        <dbReference type="Proteomes" id="UP001148737"/>
    </source>
</evidence>
<sequence length="1210" mass="132289">MAAMRGPRLQVGSTPWIAEERSSALQIVQSEVEEFSFSARNEMEWLNEHMAGIFDENETNFADTFKTPGKLRGKTPRTIRKIAAPADSRLPLSDVFTTTPNGAPPQHSNKLLSPKAIGRSSRPLTVSSKPMPQSQSTQDSGYYGSQDIDSAAPVYSDLENSSQKPRVFHTMNALAPQSPSQPSVADASDKTFQTAKEDQTRQLTKQNVFSDAESSPMRHNLSKHALSSSPLKQSPLKSPILHSDLTEVVDENEEPDSPSEASSPIRQVVRKSLNFAPLPAREPLTSGKSAGRVSRVSHLERSGVGKNHGTTSREASSEDTGDIAMDVEEDNEDPVEAVGHNKTHTQLLQDQIEQLGKSNTGTLGPAHSYPNLPSAKQSALPVSQSDPSMKISPTRKQSISKVLQTTPGAFPEEEDDDDWIEPPSAAPPTELRPAFPKSYSADVMEGIHGKATIGQPEFVAPKAEYATRLQTHGKSASVSTLPSMRVDTKSELPLTKSISVSHGLDTVAESQVVGTPSGSPSRLFRDSPLKSVKSKFSSLLKGGRNLLASSAAISAEGKGFLLSPSTTQLGMHPSASTASLIPKGRIASDASNTTDISLSPAKTRRTRASAEREREDKRREKEAKLMAEQMDRLDKAREKEREKARVFSKEQERIAAMEKEIAAKKQEEQMHAKQTPRARSSPRKARLDDDDQKTMSQDFEMTDAPQIAPPSAVRAASTTHSLRNRDVKRPVKPAKEDLKAKQAPTVIRVKPGSQHSQFHQAGRQSTHPQEHASLSSSQHQLSVKASQASLHSKASSQSLKSSTNARPKAAETAGKKREAEEREAQKRRDAKAETERKRVASQEEQRRQEQQRRAEAERQKKEKEVVEERKTAQRQAALEKAKQTKAPPPAARSQPNGPPDFTISQQQKLDAQGNRPPSRMMTGTQRQQAESALSKAGTKRPVGQDGNDDTQDRRPPTRAGPAYQGKDAKRRRTSEAFQDDVEGGIQHIKGPPVRPSPGFKKDMPPKSLFQNGYSNAPPSAAHDLFKASVASQQLQNKAARPVDMAQISKGNIPFAPNANGAGPAFKTPARPGQYLSAKSAAKSVPRASPQFQNGEAIDLPEIDTDDEDDEDEPGMNNIAGWAASPDLRAALMRQETMDPSQIFGPPAPLNMEEVFSKSKDRWHKFRARTSSANWSGPDGLTEDDIRKDMAAREKLRREGGWSYEMSKDVL</sequence>
<reference evidence="1" key="1">
    <citation type="submission" date="2022-07" db="EMBL/GenBank/DDBJ databases">
        <title>Genome Sequence of Lecanicillium saksenae.</title>
        <authorList>
            <person name="Buettner E."/>
        </authorList>
    </citation>
    <scope>NUCLEOTIDE SEQUENCE</scope>
    <source>
        <strain evidence="1">VT-O1</strain>
    </source>
</reference>
<organism evidence="1 2">
    <name type="scientific">Lecanicillium saksenae</name>
    <dbReference type="NCBI Taxonomy" id="468837"/>
    <lineage>
        <taxon>Eukaryota</taxon>
        <taxon>Fungi</taxon>
        <taxon>Dikarya</taxon>
        <taxon>Ascomycota</taxon>
        <taxon>Pezizomycotina</taxon>
        <taxon>Sordariomycetes</taxon>
        <taxon>Hypocreomycetidae</taxon>
        <taxon>Hypocreales</taxon>
        <taxon>Cordycipitaceae</taxon>
        <taxon>Lecanicillium</taxon>
    </lineage>
</organism>
<protein>
    <submittedName>
        <fullName evidence="1">Uncharacterized protein</fullName>
    </submittedName>
</protein>
<gene>
    <name evidence="1" type="ORF">NLG97_g1800</name>
</gene>
<dbReference type="EMBL" id="JANAKD010000103">
    <property type="protein sequence ID" value="KAJ3497560.1"/>
    <property type="molecule type" value="Genomic_DNA"/>
</dbReference>
<keyword evidence="2" id="KW-1185">Reference proteome</keyword>